<sequence length="344" mass="35148">MLTTKTLFAMFAMVQLSLVGCSKESSPAGGSGAASTGPSATGATGTTAESTPAKAAKNLTFALVSHANAGDKFWDVVKNGEEQAGKDLGVKVTYQGSGDPQKQAQLIDVAVSQKVDGLIVSMANPEALRPSIQKAVQAGIPVITINSGAEKSADLGAMTHVGQTEKVAGEAAGSRLAKKGLKHVLCVIHEAGNVGLEERCAGAKSKLEGGKVVNLQVSVSDLASATSTIAAKLQSDPSIDGALTLNNAVAGAAVNAIAQANRPTVTLATFDVDATILQNISAGKIFFAIDQQPYLQGYLPVTFLNLYRTNGTTVGGGQPVLTGPGFIDKANAELVQKYIQQGAR</sequence>
<comment type="similarity">
    <text evidence="2">Belongs to the bacterial solute-binding protein 2 family.</text>
</comment>
<accession>A0ABZ2L0T7</accession>
<dbReference type="InterPro" id="IPR025997">
    <property type="entry name" value="SBP_2_dom"/>
</dbReference>
<protein>
    <submittedName>
        <fullName evidence="5">Sugar ABC transporter substrate-binding protein</fullName>
    </submittedName>
</protein>
<dbReference type="InterPro" id="IPR050555">
    <property type="entry name" value="Bact_Solute-Bind_Prot2"/>
</dbReference>
<dbReference type="Proteomes" id="UP001374803">
    <property type="component" value="Chromosome"/>
</dbReference>
<evidence type="ECO:0000313" key="5">
    <source>
        <dbReference type="EMBL" id="WXB04430.1"/>
    </source>
</evidence>
<feature type="domain" description="Periplasmic binding protein" evidence="4">
    <location>
        <begin position="62"/>
        <end position="304"/>
    </location>
</feature>
<dbReference type="CDD" id="cd06312">
    <property type="entry name" value="PBP1_ABC_sugar_binding-like"/>
    <property type="match status" value="1"/>
</dbReference>
<dbReference type="EMBL" id="CP089983">
    <property type="protein sequence ID" value="WXB04430.1"/>
    <property type="molecule type" value="Genomic_DNA"/>
</dbReference>
<evidence type="ECO:0000259" key="4">
    <source>
        <dbReference type="Pfam" id="PF13407"/>
    </source>
</evidence>
<proteinExistence type="inferred from homology"/>
<dbReference type="PANTHER" id="PTHR30036:SF7">
    <property type="entry name" value="ABC TRANSPORTER PERIPLASMIC-BINDING PROTEIN YPHF"/>
    <property type="match status" value="1"/>
</dbReference>
<gene>
    <name evidence="5" type="ORF">LVJ94_46950</name>
</gene>
<dbReference type="Gene3D" id="3.40.50.2300">
    <property type="match status" value="2"/>
</dbReference>
<keyword evidence="6" id="KW-1185">Reference proteome</keyword>
<evidence type="ECO:0000313" key="6">
    <source>
        <dbReference type="Proteomes" id="UP001374803"/>
    </source>
</evidence>
<name>A0ABZ2L0T7_9BACT</name>
<evidence type="ECO:0000256" key="1">
    <source>
        <dbReference type="ARBA" id="ARBA00004196"/>
    </source>
</evidence>
<dbReference type="PROSITE" id="PS51257">
    <property type="entry name" value="PROKAR_LIPOPROTEIN"/>
    <property type="match status" value="1"/>
</dbReference>
<reference evidence="5" key="1">
    <citation type="submission" date="2021-12" db="EMBL/GenBank/DDBJ databases">
        <title>Discovery of the Pendulisporaceae a myxobacterial family with distinct sporulation behavior and unique specialized metabolism.</title>
        <authorList>
            <person name="Garcia R."/>
            <person name="Popoff A."/>
            <person name="Bader C.D."/>
            <person name="Loehr J."/>
            <person name="Walesch S."/>
            <person name="Walt C."/>
            <person name="Boldt J."/>
            <person name="Bunk B."/>
            <person name="Haeckl F.J.F.P.J."/>
            <person name="Gunesch A.P."/>
            <person name="Birkelbach J."/>
            <person name="Nuebel U."/>
            <person name="Pietschmann T."/>
            <person name="Bach T."/>
            <person name="Mueller R."/>
        </authorList>
    </citation>
    <scope>NUCLEOTIDE SEQUENCE</scope>
    <source>
        <strain evidence="5">MSr11367</strain>
    </source>
</reference>
<dbReference type="RefSeq" id="WP_394834070.1">
    <property type="nucleotide sequence ID" value="NZ_CP089929.1"/>
</dbReference>
<organism evidence="5 6">
    <name type="scientific">Pendulispora rubella</name>
    <dbReference type="NCBI Taxonomy" id="2741070"/>
    <lineage>
        <taxon>Bacteria</taxon>
        <taxon>Pseudomonadati</taxon>
        <taxon>Myxococcota</taxon>
        <taxon>Myxococcia</taxon>
        <taxon>Myxococcales</taxon>
        <taxon>Sorangiineae</taxon>
        <taxon>Pendulisporaceae</taxon>
        <taxon>Pendulispora</taxon>
    </lineage>
</organism>
<feature type="region of interest" description="Disordered" evidence="3">
    <location>
        <begin position="25"/>
        <end position="51"/>
    </location>
</feature>
<comment type="subcellular location">
    <subcellularLocation>
        <location evidence="1">Cell envelope</location>
    </subcellularLocation>
</comment>
<dbReference type="InterPro" id="IPR028082">
    <property type="entry name" value="Peripla_BP_I"/>
</dbReference>
<evidence type="ECO:0000256" key="2">
    <source>
        <dbReference type="ARBA" id="ARBA00007639"/>
    </source>
</evidence>
<evidence type="ECO:0000256" key="3">
    <source>
        <dbReference type="SAM" id="MobiDB-lite"/>
    </source>
</evidence>
<dbReference type="Pfam" id="PF13407">
    <property type="entry name" value="Peripla_BP_4"/>
    <property type="match status" value="1"/>
</dbReference>
<dbReference type="PANTHER" id="PTHR30036">
    <property type="entry name" value="D-XYLOSE-BINDING PERIPLASMIC PROTEIN"/>
    <property type="match status" value="1"/>
</dbReference>
<dbReference type="SUPFAM" id="SSF53822">
    <property type="entry name" value="Periplasmic binding protein-like I"/>
    <property type="match status" value="1"/>
</dbReference>